<accession>A0A974D8I8</accession>
<dbReference type="Proteomes" id="UP000694892">
    <property type="component" value="Chromosome 3S"/>
</dbReference>
<dbReference type="AlphaFoldDB" id="A0A974D8I8"/>
<dbReference type="EMBL" id="CM004471">
    <property type="protein sequence ID" value="OCT86286.1"/>
    <property type="molecule type" value="Genomic_DNA"/>
</dbReference>
<evidence type="ECO:0000313" key="1">
    <source>
        <dbReference type="EMBL" id="OCT86286.1"/>
    </source>
</evidence>
<proteinExistence type="predicted"/>
<organism evidence="1 2">
    <name type="scientific">Xenopus laevis</name>
    <name type="common">African clawed frog</name>
    <dbReference type="NCBI Taxonomy" id="8355"/>
    <lineage>
        <taxon>Eukaryota</taxon>
        <taxon>Metazoa</taxon>
        <taxon>Chordata</taxon>
        <taxon>Craniata</taxon>
        <taxon>Vertebrata</taxon>
        <taxon>Euteleostomi</taxon>
        <taxon>Amphibia</taxon>
        <taxon>Batrachia</taxon>
        <taxon>Anura</taxon>
        <taxon>Pipoidea</taxon>
        <taxon>Pipidae</taxon>
        <taxon>Xenopodinae</taxon>
        <taxon>Xenopus</taxon>
        <taxon>Xenopus</taxon>
    </lineage>
</organism>
<protein>
    <submittedName>
        <fullName evidence="1">Uncharacterized protein</fullName>
    </submittedName>
</protein>
<evidence type="ECO:0000313" key="2">
    <source>
        <dbReference type="Proteomes" id="UP000694892"/>
    </source>
</evidence>
<name>A0A974D8I8_XENLA</name>
<reference evidence="2" key="1">
    <citation type="journal article" date="2016" name="Nature">
        <title>Genome evolution in the allotetraploid frog Xenopus laevis.</title>
        <authorList>
            <person name="Session A.M."/>
            <person name="Uno Y."/>
            <person name="Kwon T."/>
            <person name="Chapman J.A."/>
            <person name="Toyoda A."/>
            <person name="Takahashi S."/>
            <person name="Fukui A."/>
            <person name="Hikosaka A."/>
            <person name="Suzuki A."/>
            <person name="Kondo M."/>
            <person name="van Heeringen S.J."/>
            <person name="Quigley I."/>
            <person name="Heinz S."/>
            <person name="Ogino H."/>
            <person name="Ochi H."/>
            <person name="Hellsten U."/>
            <person name="Lyons J.B."/>
            <person name="Simakov O."/>
            <person name="Putnam N."/>
            <person name="Stites J."/>
            <person name="Kuroki Y."/>
            <person name="Tanaka T."/>
            <person name="Michiue T."/>
            <person name="Watanabe M."/>
            <person name="Bogdanovic O."/>
            <person name="Lister R."/>
            <person name="Georgiou G."/>
            <person name="Paranjpe S.S."/>
            <person name="van Kruijsbergen I."/>
            <person name="Shu S."/>
            <person name="Carlson J."/>
            <person name="Kinoshita T."/>
            <person name="Ohta Y."/>
            <person name="Mawaribuchi S."/>
            <person name="Jenkins J."/>
            <person name="Grimwood J."/>
            <person name="Schmutz J."/>
            <person name="Mitros T."/>
            <person name="Mozaffari S.V."/>
            <person name="Suzuki Y."/>
            <person name="Haramoto Y."/>
            <person name="Yamamoto T.S."/>
            <person name="Takagi C."/>
            <person name="Heald R."/>
            <person name="Miller K."/>
            <person name="Haudenschild C."/>
            <person name="Kitzman J."/>
            <person name="Nakayama T."/>
            <person name="Izutsu Y."/>
            <person name="Robert J."/>
            <person name="Fortriede J."/>
            <person name="Burns K."/>
            <person name="Lotay V."/>
            <person name="Karimi K."/>
            <person name="Yasuoka Y."/>
            <person name="Dichmann D.S."/>
            <person name="Flajnik M.F."/>
            <person name="Houston D.W."/>
            <person name="Shendure J."/>
            <person name="DuPasquier L."/>
            <person name="Vize P.D."/>
            <person name="Zorn A.M."/>
            <person name="Ito M."/>
            <person name="Marcotte E.M."/>
            <person name="Wallingford J.B."/>
            <person name="Ito Y."/>
            <person name="Asashima M."/>
            <person name="Ueno N."/>
            <person name="Matsuda Y."/>
            <person name="Veenstra G.J."/>
            <person name="Fujiyama A."/>
            <person name="Harland R.M."/>
            <person name="Taira M."/>
            <person name="Rokhsar D.S."/>
        </authorList>
    </citation>
    <scope>NUCLEOTIDE SEQUENCE [LARGE SCALE GENOMIC DNA]</scope>
    <source>
        <strain evidence="2">J</strain>
    </source>
</reference>
<sequence>MGTPDLTHLTMYINKQQPVTSGLRPATLGWLVNGFPKQQTTSFLGYTSRFWAPKMTPYRIVPQTSQFPPSSHLL</sequence>
<gene>
    <name evidence="1" type="ORF">XELAEV_18019978mg</name>
</gene>